<dbReference type="Gene3D" id="2.20.25.590">
    <property type="match status" value="1"/>
</dbReference>
<proteinExistence type="inferred from homology"/>
<gene>
    <name evidence="5" type="primary">Msmb_1</name>
    <name evidence="5" type="ORF">MALELE_R11739</name>
</gene>
<evidence type="ECO:0000256" key="3">
    <source>
        <dbReference type="ARBA" id="ARBA00022525"/>
    </source>
</evidence>
<keyword evidence="6" id="KW-1185">Reference proteome</keyword>
<protein>
    <submittedName>
        <fullName evidence="5">MSMB protein</fullName>
    </submittedName>
</protein>
<dbReference type="Gene3D" id="2.10.70.10">
    <property type="entry name" value="Complement Module, domain 1"/>
    <property type="match status" value="1"/>
</dbReference>
<dbReference type="GO" id="GO:0005576">
    <property type="term" value="C:extracellular region"/>
    <property type="evidence" value="ECO:0007669"/>
    <property type="project" value="UniProtKB-SubCell"/>
</dbReference>
<dbReference type="InterPro" id="IPR008735">
    <property type="entry name" value="PSP94"/>
</dbReference>
<evidence type="ECO:0000313" key="5">
    <source>
        <dbReference type="EMBL" id="NWV66017.1"/>
    </source>
</evidence>
<feature type="non-terminal residue" evidence="5">
    <location>
        <position position="76"/>
    </location>
</feature>
<evidence type="ECO:0000313" key="6">
    <source>
        <dbReference type="Proteomes" id="UP000564407"/>
    </source>
</evidence>
<evidence type="ECO:0000256" key="4">
    <source>
        <dbReference type="ARBA" id="ARBA00023157"/>
    </source>
</evidence>
<keyword evidence="3" id="KW-0964">Secreted</keyword>
<reference evidence="5 6" key="1">
    <citation type="submission" date="2019-09" db="EMBL/GenBank/DDBJ databases">
        <title>Bird 10,000 Genomes (B10K) Project - Family phase.</title>
        <authorList>
            <person name="Zhang G."/>
        </authorList>
    </citation>
    <scope>NUCLEOTIDE SEQUENCE [LARGE SCALE GENOMIC DNA]</scope>
    <source>
        <strain evidence="5">B10K-DU-029-44</strain>
        <tissue evidence="5">Heart</tissue>
    </source>
</reference>
<keyword evidence="4" id="KW-1015">Disulfide bond</keyword>
<organism evidence="5 6">
    <name type="scientific">Malurus elegans</name>
    <name type="common">Red-winged fairywren</name>
    <dbReference type="NCBI Taxonomy" id="720584"/>
    <lineage>
        <taxon>Eukaryota</taxon>
        <taxon>Metazoa</taxon>
        <taxon>Chordata</taxon>
        <taxon>Craniata</taxon>
        <taxon>Vertebrata</taxon>
        <taxon>Euteleostomi</taxon>
        <taxon>Archelosauria</taxon>
        <taxon>Archosauria</taxon>
        <taxon>Dinosauria</taxon>
        <taxon>Saurischia</taxon>
        <taxon>Theropoda</taxon>
        <taxon>Coelurosauria</taxon>
        <taxon>Aves</taxon>
        <taxon>Neognathae</taxon>
        <taxon>Neoaves</taxon>
        <taxon>Telluraves</taxon>
        <taxon>Australaves</taxon>
        <taxon>Passeriformes</taxon>
        <taxon>Meliphagoidea</taxon>
        <taxon>Maluridae</taxon>
        <taxon>Malurus</taxon>
    </lineage>
</organism>
<evidence type="ECO:0000256" key="1">
    <source>
        <dbReference type="ARBA" id="ARBA00004613"/>
    </source>
</evidence>
<comment type="caution">
    <text evidence="5">The sequence shown here is derived from an EMBL/GenBank/DDBJ whole genome shotgun (WGS) entry which is preliminary data.</text>
</comment>
<evidence type="ECO:0000256" key="2">
    <source>
        <dbReference type="ARBA" id="ARBA00010352"/>
    </source>
</evidence>
<dbReference type="PANTHER" id="PTHR10500:SF7">
    <property type="entry name" value="BETA-MICROSEMINOPROTEIN"/>
    <property type="match status" value="1"/>
</dbReference>
<dbReference type="Proteomes" id="UP000564407">
    <property type="component" value="Unassembled WGS sequence"/>
</dbReference>
<dbReference type="PANTHER" id="PTHR10500">
    <property type="entry name" value="BETA-MICROSEMINOPROTEIN"/>
    <property type="match status" value="1"/>
</dbReference>
<dbReference type="EMBL" id="VZRP01012441">
    <property type="protein sequence ID" value="NWV66017.1"/>
    <property type="molecule type" value="Genomic_DNA"/>
</dbReference>
<sequence length="76" mass="8513">GCMLNGKLYPLGVTERTDDCFKCSCNGVSMGCCSLFHIPVSYDKEKCDIIANKMCCDYDVVEKNDPSKECLSILMW</sequence>
<dbReference type="Pfam" id="PF05825">
    <property type="entry name" value="PSP94"/>
    <property type="match status" value="1"/>
</dbReference>
<accession>A0A7K6GS15</accession>
<dbReference type="AlphaFoldDB" id="A0A7K6GS15"/>
<feature type="non-terminal residue" evidence="5">
    <location>
        <position position="1"/>
    </location>
</feature>
<name>A0A7K6GS15_9PASS</name>
<comment type="similarity">
    <text evidence="2">Belongs to the beta-microseminoprotein family.</text>
</comment>
<comment type="subcellular location">
    <subcellularLocation>
        <location evidence="1">Secreted</location>
    </subcellularLocation>
</comment>